<evidence type="ECO:0000313" key="5">
    <source>
        <dbReference type="Proteomes" id="UP000027219"/>
    </source>
</evidence>
<proteinExistence type="predicted"/>
<dbReference type="Gene3D" id="3.40.190.10">
    <property type="entry name" value="Periplasmic binding protein-like II"/>
    <property type="match status" value="2"/>
</dbReference>
<name>A0A066UQG4_9VIBR</name>
<dbReference type="Proteomes" id="UP000326789">
    <property type="component" value="Unassembled WGS sequence"/>
</dbReference>
<dbReference type="InterPro" id="IPR001638">
    <property type="entry name" value="Solute-binding_3/MltF_N"/>
</dbReference>
<dbReference type="OrthoDB" id="6194758at2"/>
<dbReference type="RefSeq" id="WP_032553732.1">
    <property type="nucleotide sequence ID" value="NZ_JATABQ010000011.1"/>
</dbReference>
<keyword evidence="1" id="KW-0732">Signal</keyword>
<dbReference type="Pfam" id="PF00497">
    <property type="entry name" value="SBP_bac_3"/>
    <property type="match status" value="1"/>
</dbReference>
<feature type="chain" id="PRO_5044538661" evidence="1">
    <location>
        <begin position="22"/>
        <end position="252"/>
    </location>
</feature>
<dbReference type="STRING" id="212667.VFDL14_11195"/>
<dbReference type="Proteomes" id="UP000027219">
    <property type="component" value="Unassembled WGS sequence"/>
</dbReference>
<dbReference type="SUPFAM" id="SSF53850">
    <property type="entry name" value="Periplasmic binding protein-like II"/>
    <property type="match status" value="1"/>
</dbReference>
<evidence type="ECO:0000313" key="3">
    <source>
        <dbReference type="EMBL" id="KAB0287956.1"/>
    </source>
</evidence>
<dbReference type="EMBL" id="JFFR01000033">
    <property type="protein sequence ID" value="KDN26448.1"/>
    <property type="molecule type" value="Genomic_DNA"/>
</dbReference>
<dbReference type="AlphaFoldDB" id="A0A066UQG4"/>
<evidence type="ECO:0000313" key="4">
    <source>
        <dbReference type="EMBL" id="KDN26448.1"/>
    </source>
</evidence>
<feature type="signal peptide" evidence="1">
    <location>
        <begin position="1"/>
        <end position="21"/>
    </location>
</feature>
<comment type="caution">
    <text evidence="4">The sequence shown here is derived from an EMBL/GenBank/DDBJ whole genome shotgun (WGS) entry which is preliminary data.</text>
</comment>
<reference evidence="3 6" key="2">
    <citation type="submission" date="2019-09" db="EMBL/GenBank/DDBJ databases">
        <title>Whole genome sequence of Vibrio fortis.</title>
        <authorList>
            <person name="Das S.K."/>
        </authorList>
    </citation>
    <scope>NUCLEOTIDE SEQUENCE [LARGE SCALE GENOMIC DNA]</scope>
    <source>
        <strain evidence="3 6">AN60</strain>
    </source>
</reference>
<evidence type="ECO:0000313" key="6">
    <source>
        <dbReference type="Proteomes" id="UP000326789"/>
    </source>
</evidence>
<accession>A0A066UQG4</accession>
<organism evidence="4 5">
    <name type="scientific">Vibrio fortis</name>
    <dbReference type="NCBI Taxonomy" id="212667"/>
    <lineage>
        <taxon>Bacteria</taxon>
        <taxon>Pseudomonadati</taxon>
        <taxon>Pseudomonadota</taxon>
        <taxon>Gammaproteobacteria</taxon>
        <taxon>Vibrionales</taxon>
        <taxon>Vibrionaceae</taxon>
        <taxon>Vibrio</taxon>
    </lineage>
</organism>
<sequence length="252" mass="28832">MKKYLLSTAIAALFSSGYAVSSEPLHYYIIASQAQPFQIEEEGGAHEGMVTDIVEAVFQDSDYDINYHTYPFNRMISKLEARENDNWVTYGSPSWGNIQAENLSDIPIYNVKHSLLSSGKKPFEFNTIDDLEGKAVVLLLGFEYPNLEPYIAEGKLNEIRVKDYTAAFRVLNRTPGDTVFVEMESRIKYNLNDQNLDINDYQLQRFGSVISDYPIHLAFDPQMKPELQSFINQRLVEMRDNGQLDDIVGKYL</sequence>
<dbReference type="EMBL" id="VWSE01000006">
    <property type="protein sequence ID" value="KAB0287956.1"/>
    <property type="molecule type" value="Genomic_DNA"/>
</dbReference>
<gene>
    <name evidence="3" type="ORF">F2P58_10775</name>
    <name evidence="4" type="ORF">VFDL14_11195</name>
</gene>
<keyword evidence="5" id="KW-1185">Reference proteome</keyword>
<reference evidence="4 5" key="1">
    <citation type="submission" date="2014-02" db="EMBL/GenBank/DDBJ databases">
        <title>Vibrio fortis Dalian14 Genome Sequencing.</title>
        <authorList>
            <person name="Wang Y."/>
            <person name="Song L."/>
            <person name="Liu G."/>
            <person name="Ding J."/>
        </authorList>
    </citation>
    <scope>NUCLEOTIDE SEQUENCE [LARGE SCALE GENOMIC DNA]</scope>
    <source>
        <strain evidence="4 5">Dalian14</strain>
    </source>
</reference>
<feature type="domain" description="Solute-binding protein family 3/N-terminal" evidence="2">
    <location>
        <begin position="31"/>
        <end position="252"/>
    </location>
</feature>
<evidence type="ECO:0000259" key="2">
    <source>
        <dbReference type="Pfam" id="PF00497"/>
    </source>
</evidence>
<evidence type="ECO:0000256" key="1">
    <source>
        <dbReference type="SAM" id="SignalP"/>
    </source>
</evidence>
<protein>
    <submittedName>
        <fullName evidence="3 4">Amino acid ABC transporter</fullName>
    </submittedName>
</protein>